<dbReference type="Proteomes" id="UP000006813">
    <property type="component" value="Unassembled WGS sequence"/>
</dbReference>
<protein>
    <recommendedName>
        <fullName evidence="4">Secreted protein</fullName>
    </recommendedName>
</protein>
<feature type="chain" id="PRO_5003475114" description="Secreted protein" evidence="1">
    <location>
        <begin position="23"/>
        <end position="78"/>
    </location>
</feature>
<accession>G5C468</accession>
<dbReference type="EMBL" id="JH173279">
    <property type="protein sequence ID" value="EHB16329.1"/>
    <property type="molecule type" value="Genomic_DNA"/>
</dbReference>
<organism evidence="2 3">
    <name type="scientific">Heterocephalus glaber</name>
    <name type="common">Naked mole rat</name>
    <dbReference type="NCBI Taxonomy" id="10181"/>
    <lineage>
        <taxon>Eukaryota</taxon>
        <taxon>Metazoa</taxon>
        <taxon>Chordata</taxon>
        <taxon>Craniata</taxon>
        <taxon>Vertebrata</taxon>
        <taxon>Euteleostomi</taxon>
        <taxon>Mammalia</taxon>
        <taxon>Eutheria</taxon>
        <taxon>Euarchontoglires</taxon>
        <taxon>Glires</taxon>
        <taxon>Rodentia</taxon>
        <taxon>Hystricomorpha</taxon>
        <taxon>Bathyergidae</taxon>
        <taxon>Heterocephalus</taxon>
    </lineage>
</organism>
<proteinExistence type="predicted"/>
<evidence type="ECO:0000313" key="3">
    <source>
        <dbReference type="Proteomes" id="UP000006813"/>
    </source>
</evidence>
<keyword evidence="1" id="KW-0732">Signal</keyword>
<feature type="signal peptide" evidence="1">
    <location>
        <begin position="1"/>
        <end position="22"/>
    </location>
</feature>
<gene>
    <name evidence="2" type="ORF">GW7_19204</name>
</gene>
<dbReference type="InParanoid" id="G5C468"/>
<sequence>MAAAVFITWAFAHVVLPPEALGAFPRKGALSVLFFATSPGSKKVFSECSLNKSRWRECCALQLRAQTDPLDSLFVVFP</sequence>
<name>G5C468_HETGA</name>
<evidence type="ECO:0008006" key="4">
    <source>
        <dbReference type="Google" id="ProtNLM"/>
    </source>
</evidence>
<evidence type="ECO:0000313" key="2">
    <source>
        <dbReference type="EMBL" id="EHB16329.1"/>
    </source>
</evidence>
<reference evidence="2 3" key="1">
    <citation type="journal article" date="2011" name="Nature">
        <title>Genome sequencing reveals insights into physiology and longevity of the naked mole rat.</title>
        <authorList>
            <person name="Kim E.B."/>
            <person name="Fang X."/>
            <person name="Fushan A.A."/>
            <person name="Huang Z."/>
            <person name="Lobanov A.V."/>
            <person name="Han L."/>
            <person name="Marino S.M."/>
            <person name="Sun X."/>
            <person name="Turanov A.A."/>
            <person name="Yang P."/>
            <person name="Yim S.H."/>
            <person name="Zhao X."/>
            <person name="Kasaikina M.V."/>
            <person name="Stoletzki N."/>
            <person name="Peng C."/>
            <person name="Polak P."/>
            <person name="Xiong Z."/>
            <person name="Kiezun A."/>
            <person name="Zhu Y."/>
            <person name="Chen Y."/>
            <person name="Kryukov G.V."/>
            <person name="Zhang Q."/>
            <person name="Peshkin L."/>
            <person name="Yang L."/>
            <person name="Bronson R.T."/>
            <person name="Buffenstein R."/>
            <person name="Wang B."/>
            <person name="Han C."/>
            <person name="Li Q."/>
            <person name="Chen L."/>
            <person name="Zhao W."/>
            <person name="Sunyaev S.R."/>
            <person name="Park T.J."/>
            <person name="Zhang G."/>
            <person name="Wang J."/>
            <person name="Gladyshev V.N."/>
        </authorList>
    </citation>
    <scope>NUCLEOTIDE SEQUENCE [LARGE SCALE GENOMIC DNA]</scope>
</reference>
<dbReference type="AlphaFoldDB" id="G5C468"/>
<evidence type="ECO:0000256" key="1">
    <source>
        <dbReference type="SAM" id="SignalP"/>
    </source>
</evidence>